<gene>
    <name evidence="2" type="ORF">AHMF7616_05149</name>
</gene>
<evidence type="ECO:0000313" key="2">
    <source>
        <dbReference type="EMBL" id="RDC66518.1"/>
    </source>
</evidence>
<name>A0A369QWJ1_9BACT</name>
<dbReference type="Pfam" id="PF13648">
    <property type="entry name" value="Lipocalin_4"/>
    <property type="match status" value="1"/>
</dbReference>
<dbReference type="AlphaFoldDB" id="A0A369QWJ1"/>
<dbReference type="OrthoDB" id="799390at2"/>
<organism evidence="2 3">
    <name type="scientific">Adhaeribacter pallidiroseus</name>
    <dbReference type="NCBI Taxonomy" id="2072847"/>
    <lineage>
        <taxon>Bacteria</taxon>
        <taxon>Pseudomonadati</taxon>
        <taxon>Bacteroidota</taxon>
        <taxon>Cytophagia</taxon>
        <taxon>Cytophagales</taxon>
        <taxon>Hymenobacteraceae</taxon>
        <taxon>Adhaeribacter</taxon>
    </lineage>
</organism>
<reference evidence="2 3" key="1">
    <citation type="submission" date="2018-04" db="EMBL/GenBank/DDBJ databases">
        <title>Adhaeribacter sp. HMF7616 genome sequencing and assembly.</title>
        <authorList>
            <person name="Kang H."/>
            <person name="Kang J."/>
            <person name="Cha I."/>
            <person name="Kim H."/>
            <person name="Joh K."/>
        </authorList>
    </citation>
    <scope>NUCLEOTIDE SEQUENCE [LARGE SCALE GENOMIC DNA]</scope>
    <source>
        <strain evidence="2 3">HMF7616</strain>
    </source>
</reference>
<dbReference type="PROSITE" id="PS51257">
    <property type="entry name" value="PROKAR_LIPOPROTEIN"/>
    <property type="match status" value="1"/>
</dbReference>
<accession>A0A369QWJ1</accession>
<keyword evidence="3" id="KW-1185">Reference proteome</keyword>
<protein>
    <recommendedName>
        <fullName evidence="1">Lipocalin-like domain-containing protein</fullName>
    </recommendedName>
</protein>
<dbReference type="InterPro" id="IPR024311">
    <property type="entry name" value="Lipocalin-like"/>
</dbReference>
<comment type="caution">
    <text evidence="2">The sequence shown here is derived from an EMBL/GenBank/DDBJ whole genome shotgun (WGS) entry which is preliminary data.</text>
</comment>
<proteinExistence type="predicted"/>
<evidence type="ECO:0000313" key="3">
    <source>
        <dbReference type="Proteomes" id="UP000253919"/>
    </source>
</evidence>
<dbReference type="RefSeq" id="WP_115375366.1">
    <property type="nucleotide sequence ID" value="NZ_QASA01000001.1"/>
</dbReference>
<sequence length="153" mass="17792">MRITFLFPSLFIILLLFSSCEENSDVYYRKKNADLLINKNWVITGHYTRENNYLKKDKFVYYDACNRDDTFRFAKNGTYELNEGPTKCNANDPQVFQQGTWKVGYNNLELTKTGSSSPSNYLIVELNTYKLVLSSTETHQGDTYQEVLTFTAQ</sequence>
<evidence type="ECO:0000259" key="1">
    <source>
        <dbReference type="Pfam" id="PF13648"/>
    </source>
</evidence>
<feature type="domain" description="Lipocalin-like" evidence="1">
    <location>
        <begin position="37"/>
        <end position="133"/>
    </location>
</feature>
<dbReference type="Proteomes" id="UP000253919">
    <property type="component" value="Unassembled WGS sequence"/>
</dbReference>
<dbReference type="EMBL" id="QASA01000001">
    <property type="protein sequence ID" value="RDC66518.1"/>
    <property type="molecule type" value="Genomic_DNA"/>
</dbReference>